<dbReference type="InterPro" id="IPR042271">
    <property type="entry name" value="Zinicin_2_N"/>
</dbReference>
<reference evidence="1 2" key="1">
    <citation type="journal article" date="2009" name="Genome Res.">
        <title>Complete genome of the cellulolytic thermophile Acidothermus cellulolyticus 11B provides insights into its ecophysiological and evolutionary adaptations.</title>
        <authorList>
            <person name="Barabote R.D."/>
            <person name="Xie G."/>
            <person name="Leu D.H."/>
            <person name="Normand P."/>
            <person name="Necsulea A."/>
            <person name="Daubin V."/>
            <person name="Medigue C."/>
            <person name="Adney W.S."/>
            <person name="Xu X.C."/>
            <person name="Lapidus A."/>
            <person name="Parales R.E."/>
            <person name="Detter C."/>
            <person name="Pujic P."/>
            <person name="Bruce D."/>
            <person name="Lavire C."/>
            <person name="Challacombe J.F."/>
            <person name="Brettin T.S."/>
            <person name="Berry A.M."/>
        </authorList>
    </citation>
    <scope>NUCLEOTIDE SEQUENCE [LARGE SCALE GENOMIC DNA]</scope>
    <source>
        <strain evidence="2">ATCC 43068 / DSM 8971 / 11B</strain>
    </source>
</reference>
<dbReference type="AlphaFoldDB" id="A0LRB5"/>
<dbReference type="STRING" id="351607.Acel_0201"/>
<dbReference type="NCBIfam" id="TIGR03883">
    <property type="entry name" value="DUF2342_F420"/>
    <property type="match status" value="1"/>
</dbReference>
<dbReference type="KEGG" id="ace:Acel_0201"/>
<dbReference type="PANTHER" id="PTHR39420">
    <property type="match status" value="1"/>
</dbReference>
<dbReference type="Pfam" id="PF10103">
    <property type="entry name" value="Zincin_2"/>
    <property type="match status" value="1"/>
</dbReference>
<dbReference type="RefSeq" id="WP_011719039.1">
    <property type="nucleotide sequence ID" value="NC_008578.1"/>
</dbReference>
<proteinExistence type="predicted"/>
<dbReference type="NCBIfam" id="TIGR03624">
    <property type="entry name" value="putative hydrolase"/>
    <property type="match status" value="1"/>
</dbReference>
<protein>
    <recommendedName>
        <fullName evidence="3">Coenzyme F420 biosynthesis-associated protein</fullName>
    </recommendedName>
</protein>
<evidence type="ECO:0000313" key="1">
    <source>
        <dbReference type="EMBL" id="ABK51975.1"/>
    </source>
</evidence>
<dbReference type="SUPFAM" id="SSF55486">
    <property type="entry name" value="Metalloproteases ('zincins'), catalytic domain"/>
    <property type="match status" value="1"/>
</dbReference>
<gene>
    <name evidence="1" type="ordered locus">Acel_0201</name>
</gene>
<dbReference type="Gene3D" id="1.20.150.30">
    <property type="entry name" value="Zincin-like metallopeptidase, N-terminal domain"/>
    <property type="match status" value="1"/>
</dbReference>
<sequence length="367" mass="40163">MADAPALIDWNVATATAVRLAPKGPAVTRSEAFAAVRQMRDLAAEATQHVTAVTDLRIPDGQPPARIVDRTGWIRGNVGGFRVALRPLLEKLAARSENFPGAPLLRGVAGKIAGAELGVVLAYLSGKVLGQYEIFLPPDNGNPPPGRLSLVAPNIVAVEQELGVVPRDFRLWVAVHEATHRAQFTAVPWLRSHVQDEVAAFLAESDLDARAFVTRLRAVAEHVRQRTRTGDATDFPLGLFEAVQTPRQREILHRLTALMTLLEGHGEYVMNAVGTDVIPTLSDIREKFAARRQGRNAADRFLRRLFGLDIKARQYAEGARFVETVVGAAGMAGFNRVWTSPNTLPTKAEIAEPRRWMARVLHTDVTP</sequence>
<keyword evidence="2" id="KW-1185">Reference proteome</keyword>
<dbReference type="PANTHER" id="PTHR39420:SF1">
    <property type="entry name" value="HYDROLASE"/>
    <property type="match status" value="1"/>
</dbReference>
<dbReference type="Proteomes" id="UP000008221">
    <property type="component" value="Chromosome"/>
</dbReference>
<dbReference type="InParanoid" id="A0LRB5"/>
<evidence type="ECO:0008006" key="3">
    <source>
        <dbReference type="Google" id="ProtNLM"/>
    </source>
</evidence>
<dbReference type="InterPro" id="IPR018766">
    <property type="entry name" value="Zinicin_2"/>
</dbReference>
<dbReference type="HOGENOM" id="CLU_059556_0_0_11"/>
<dbReference type="OrthoDB" id="142939at2"/>
<evidence type="ECO:0000313" key="2">
    <source>
        <dbReference type="Proteomes" id="UP000008221"/>
    </source>
</evidence>
<organism evidence="1 2">
    <name type="scientific">Acidothermus cellulolyticus (strain ATCC 43068 / DSM 8971 / 11B)</name>
    <dbReference type="NCBI Taxonomy" id="351607"/>
    <lineage>
        <taxon>Bacteria</taxon>
        <taxon>Bacillati</taxon>
        <taxon>Actinomycetota</taxon>
        <taxon>Actinomycetes</taxon>
        <taxon>Acidothermales</taxon>
        <taxon>Acidothermaceae</taxon>
        <taxon>Acidothermus</taxon>
    </lineage>
</organism>
<accession>A0LRB5</accession>
<name>A0LRB5_ACIC1</name>
<dbReference type="EMBL" id="CP000481">
    <property type="protein sequence ID" value="ABK51975.1"/>
    <property type="molecule type" value="Genomic_DNA"/>
</dbReference>
<dbReference type="InterPro" id="IPR022454">
    <property type="entry name" value="CHP03883_F420-assoc"/>
</dbReference>
<dbReference type="eggNOG" id="COG5282">
    <property type="taxonomic scope" value="Bacteria"/>
</dbReference>